<dbReference type="Proteomes" id="UP001261125">
    <property type="component" value="Unassembled WGS sequence"/>
</dbReference>
<protein>
    <submittedName>
        <fullName evidence="1">Uncharacterized protein</fullName>
    </submittedName>
</protein>
<reference evidence="1 2" key="1">
    <citation type="submission" date="2023-09" db="EMBL/GenBank/DDBJ databases">
        <title>Microbacterium fusihabitans sp. nov., Microbacterium phycihabitans sp. nov., and Microbacterium cervinum sp. nov., isolated from dried seaweeds of beach.</title>
        <authorList>
            <person name="Lee S.D."/>
        </authorList>
    </citation>
    <scope>NUCLEOTIDE SEQUENCE [LARGE SCALE GENOMIC DNA]</scope>
    <source>
        <strain evidence="1 2">KSW2-29</strain>
    </source>
</reference>
<keyword evidence="2" id="KW-1185">Reference proteome</keyword>
<comment type="caution">
    <text evidence="1">The sequence shown here is derived from an EMBL/GenBank/DDBJ whole genome shotgun (WGS) entry which is preliminary data.</text>
</comment>
<name>A0ABU3SMK2_9MICO</name>
<accession>A0ABU3SMK2</accession>
<evidence type="ECO:0000313" key="2">
    <source>
        <dbReference type="Proteomes" id="UP001261125"/>
    </source>
</evidence>
<proteinExistence type="predicted"/>
<sequence length="122" mass="13689">MSTDVGFPPRRSRELLRSWVDDYLETVSLNGARVEVIPQDGEDELDTGLVVMHPKDSALLVYMQPRGVNDPLWELTIPGRETDSVLSALELGAVASVVLDAARLCMYLQFRSLEWDRASGRR</sequence>
<dbReference type="RefSeq" id="WP_316004446.1">
    <property type="nucleotide sequence ID" value="NZ_JAWDIT010000003.1"/>
</dbReference>
<evidence type="ECO:0000313" key="1">
    <source>
        <dbReference type="EMBL" id="MDU0346018.1"/>
    </source>
</evidence>
<dbReference type="EMBL" id="JAWDIT010000003">
    <property type="protein sequence ID" value="MDU0346018.1"/>
    <property type="molecule type" value="Genomic_DNA"/>
</dbReference>
<gene>
    <name evidence="1" type="ORF">RWH44_09915</name>
</gene>
<organism evidence="1 2">
    <name type="scientific">Microbacterium phycohabitans</name>
    <dbReference type="NCBI Taxonomy" id="3075993"/>
    <lineage>
        <taxon>Bacteria</taxon>
        <taxon>Bacillati</taxon>
        <taxon>Actinomycetota</taxon>
        <taxon>Actinomycetes</taxon>
        <taxon>Micrococcales</taxon>
        <taxon>Microbacteriaceae</taxon>
        <taxon>Microbacterium</taxon>
    </lineage>
</organism>